<gene>
    <name evidence="1" type="ORF">HBO33_27675</name>
</gene>
<reference evidence="1 2" key="1">
    <citation type="journal article" date="2020" name="Front. Microbiol.">
        <title>Genetic Organization of the aprX-lipA2 Operon Affects the Proteolytic Potential of Pseudomonas Species in Milk.</title>
        <authorList>
            <person name="Maier C."/>
            <person name="Huptas C."/>
            <person name="von Neubeck M."/>
            <person name="Scherer S."/>
            <person name="Wenning M."/>
            <person name="Lucking G."/>
        </authorList>
    </citation>
    <scope>NUCLEOTIDE SEQUENCE [LARGE SCALE GENOMIC DNA]</scope>
    <source>
        <strain evidence="1 2">G4779</strain>
    </source>
</reference>
<dbReference type="OrthoDB" id="6910384at2"/>
<evidence type="ECO:0000313" key="2">
    <source>
        <dbReference type="Proteomes" id="UP000542111"/>
    </source>
</evidence>
<dbReference type="Proteomes" id="UP000542111">
    <property type="component" value="Unassembled WGS sequence"/>
</dbReference>
<dbReference type="RefSeq" id="WP_038445889.1">
    <property type="nucleotide sequence ID" value="NZ_CBCRYT010000061.1"/>
</dbReference>
<sequence length="140" mass="15774">MNRVTNSIPQHLLELYHELSASRATLLALIESEGTGIHRRSLVQIDRMIAEIFFPVGFVVYQESEDLALAEAARPNQTGLAWCVISCERDVRVLLCHETKEENLLTIEQVITGYALVPNHLPGEPTEFGKNRTLRFSDLS</sequence>
<evidence type="ECO:0000313" key="1">
    <source>
        <dbReference type="EMBL" id="NNA98938.1"/>
    </source>
</evidence>
<dbReference type="AlphaFoldDB" id="A0A7Y1MV53"/>
<proteinExistence type="predicted"/>
<name>A0A7Y1MV53_9PSED</name>
<comment type="caution">
    <text evidence="1">The sequence shown here is derived from an EMBL/GenBank/DDBJ whole genome shotgun (WGS) entry which is preliminary data.</text>
</comment>
<organism evidence="1 2">
    <name type="scientific">Pseudomonas gessardii</name>
    <dbReference type="NCBI Taxonomy" id="78544"/>
    <lineage>
        <taxon>Bacteria</taxon>
        <taxon>Pseudomonadati</taxon>
        <taxon>Pseudomonadota</taxon>
        <taxon>Gammaproteobacteria</taxon>
        <taxon>Pseudomonadales</taxon>
        <taxon>Pseudomonadaceae</taxon>
        <taxon>Pseudomonas</taxon>
    </lineage>
</organism>
<dbReference type="GeneID" id="70099246"/>
<accession>A0A7Y1MV53</accession>
<dbReference type="EMBL" id="JAAQYP010000073">
    <property type="protein sequence ID" value="NNA98938.1"/>
    <property type="molecule type" value="Genomic_DNA"/>
</dbReference>
<protein>
    <submittedName>
        <fullName evidence="1">Uncharacterized protein</fullName>
    </submittedName>
</protein>